<protein>
    <submittedName>
        <fullName evidence="1">GrpB family protein</fullName>
    </submittedName>
</protein>
<keyword evidence="2" id="KW-1185">Reference proteome</keyword>
<dbReference type="Proteomes" id="UP001595755">
    <property type="component" value="Unassembled WGS sequence"/>
</dbReference>
<dbReference type="InterPro" id="IPR007344">
    <property type="entry name" value="GrpB/CoaE"/>
</dbReference>
<dbReference type="SUPFAM" id="SSF81301">
    <property type="entry name" value="Nucleotidyltransferase"/>
    <property type="match status" value="1"/>
</dbReference>
<dbReference type="InterPro" id="IPR043519">
    <property type="entry name" value="NT_sf"/>
</dbReference>
<name>A0ABV8SH02_9BACL</name>
<reference evidence="2" key="1">
    <citation type="journal article" date="2019" name="Int. J. Syst. Evol. Microbiol.">
        <title>The Global Catalogue of Microorganisms (GCM) 10K type strain sequencing project: providing services to taxonomists for standard genome sequencing and annotation.</title>
        <authorList>
            <consortium name="The Broad Institute Genomics Platform"/>
            <consortium name="The Broad Institute Genome Sequencing Center for Infectious Disease"/>
            <person name="Wu L."/>
            <person name="Ma J."/>
        </authorList>
    </citation>
    <scope>NUCLEOTIDE SEQUENCE [LARGE SCALE GENOMIC DNA]</scope>
    <source>
        <strain evidence="2">CGMCC 4.1641</strain>
    </source>
</reference>
<dbReference type="RefSeq" id="WP_204602153.1">
    <property type="nucleotide sequence ID" value="NZ_JBHSED010000065.1"/>
</dbReference>
<evidence type="ECO:0000313" key="2">
    <source>
        <dbReference type="Proteomes" id="UP001595755"/>
    </source>
</evidence>
<dbReference type="EMBL" id="JBHSED010000065">
    <property type="protein sequence ID" value="MFC4306742.1"/>
    <property type="molecule type" value="Genomic_DNA"/>
</dbReference>
<dbReference type="Pfam" id="PF04229">
    <property type="entry name" value="GrpB"/>
    <property type="match status" value="1"/>
</dbReference>
<evidence type="ECO:0000313" key="1">
    <source>
        <dbReference type="EMBL" id="MFC4306742.1"/>
    </source>
</evidence>
<organism evidence="1 2">
    <name type="scientific">Cohnella boryungensis</name>
    <dbReference type="NCBI Taxonomy" id="768479"/>
    <lineage>
        <taxon>Bacteria</taxon>
        <taxon>Bacillati</taxon>
        <taxon>Bacillota</taxon>
        <taxon>Bacilli</taxon>
        <taxon>Bacillales</taxon>
        <taxon>Paenibacillaceae</taxon>
        <taxon>Cohnella</taxon>
    </lineage>
</organism>
<sequence length="171" mass="19829">MELDEEIIISEYDPEWPLWYIDEACSLHYIFGPEVHIEHFGSTSIPGLAAKPIVDILVGITNFPNVAASQLQELKRLGYERPGSASTPGRLYFRKRGARSFNLAVTQFRSDLWNDNLIIRDYLRQNPNEARHYAEHKMDAYKKGFRTLLAYSDQKSDFIMDLLSRAKKEMK</sequence>
<dbReference type="Gene3D" id="3.30.460.10">
    <property type="entry name" value="Beta Polymerase, domain 2"/>
    <property type="match status" value="1"/>
</dbReference>
<comment type="caution">
    <text evidence="1">The sequence shown here is derived from an EMBL/GenBank/DDBJ whole genome shotgun (WGS) entry which is preliminary data.</text>
</comment>
<dbReference type="PANTHER" id="PTHR34822:SF1">
    <property type="entry name" value="GRPB FAMILY PROTEIN"/>
    <property type="match status" value="1"/>
</dbReference>
<accession>A0ABV8SH02</accession>
<proteinExistence type="predicted"/>
<gene>
    <name evidence="1" type="ORF">ACFO1S_25305</name>
</gene>
<dbReference type="PANTHER" id="PTHR34822">
    <property type="entry name" value="GRPB DOMAIN PROTEIN (AFU_ORTHOLOGUE AFUA_1G01530)"/>
    <property type="match status" value="1"/>
</dbReference>